<evidence type="ECO:0000313" key="3">
    <source>
        <dbReference type="Proteomes" id="UP000018466"/>
    </source>
</evidence>
<dbReference type="PANTHER" id="PTHR23026:SF123">
    <property type="entry name" value="NAD(P)H NITROREDUCTASE RV3131-RELATED"/>
    <property type="match status" value="1"/>
</dbReference>
<dbReference type="PANTHER" id="PTHR23026">
    <property type="entry name" value="NADPH NITROREDUCTASE"/>
    <property type="match status" value="1"/>
</dbReference>
<accession>A0AA36Y3Y9</accession>
<feature type="domain" description="Nitroreductase" evidence="1">
    <location>
        <begin position="5"/>
        <end position="175"/>
    </location>
</feature>
<dbReference type="EMBL" id="AGEL01000013">
    <property type="protein sequence ID" value="EHO16022.1"/>
    <property type="molecule type" value="Genomic_DNA"/>
</dbReference>
<reference evidence="2 3" key="1">
    <citation type="submission" date="2011-10" db="EMBL/GenBank/DDBJ databases">
        <title>The Genome Sequence of Lachnospiraceae bacterium ACC2.</title>
        <authorList>
            <consortium name="The Broad Institute Genome Sequencing Platform"/>
            <person name="Earl A."/>
            <person name="Ward D."/>
            <person name="Feldgarden M."/>
            <person name="Gevers D."/>
            <person name="Sizova M."/>
            <person name="Hazen A."/>
            <person name="Epstein S."/>
            <person name="Young S.K."/>
            <person name="Zeng Q."/>
            <person name="Gargeya S."/>
            <person name="Fitzgerald M."/>
            <person name="Haas B."/>
            <person name="Abouelleil A."/>
            <person name="Alvarado L."/>
            <person name="Arachchi H.M."/>
            <person name="Berlin A."/>
            <person name="Brown A."/>
            <person name="Chapman S.B."/>
            <person name="Chen Z."/>
            <person name="Dunbar C."/>
            <person name="Freedman E."/>
            <person name="Gearin G."/>
            <person name="Goldberg J."/>
            <person name="Griggs A."/>
            <person name="Gujja S."/>
            <person name="Heiman D."/>
            <person name="Howarth C."/>
            <person name="Larson L."/>
            <person name="Lui A."/>
            <person name="MacDonald P.J.P."/>
            <person name="Montmayeur A."/>
            <person name="Murphy C."/>
            <person name="Neiman D."/>
            <person name="Pearson M."/>
            <person name="Priest M."/>
            <person name="Roberts A."/>
            <person name="Saif S."/>
            <person name="Shea T."/>
            <person name="Shenoy N."/>
            <person name="Sisk P."/>
            <person name="Stolte C."/>
            <person name="Sykes S."/>
            <person name="Wortman J."/>
            <person name="Nusbaum C."/>
            <person name="Birren B."/>
        </authorList>
    </citation>
    <scope>NUCLEOTIDE SEQUENCE [LARGE SCALE GENOMIC DNA]</scope>
    <source>
        <strain evidence="2 3">ACC2</strain>
    </source>
</reference>
<organism evidence="2 3">
    <name type="scientific">Stomatobaculum longum</name>
    <dbReference type="NCBI Taxonomy" id="796942"/>
    <lineage>
        <taxon>Bacteria</taxon>
        <taxon>Bacillati</taxon>
        <taxon>Bacillota</taxon>
        <taxon>Clostridia</taxon>
        <taxon>Lachnospirales</taxon>
        <taxon>Lachnospiraceae</taxon>
        <taxon>Stomatobaculum</taxon>
    </lineage>
</organism>
<dbReference type="GeneID" id="86941298"/>
<sequence>MIEAIKARRSIRHFLPTPHSKEQLEEIVRAGMAAPSAKNLQPWHFVVTEGKAKERVCAAMEVGIERERHFPMLPDTRHYLDGAFETLRVMREAAALILITSPIARPLSATMTLDQRVTEICTAQSVGAAIENMCLQATALGIGSLWICDSFFAQAELRAEAGGDSELYALLALGYAAEEPAARPRRTLSETAEWRTE</sequence>
<dbReference type="Pfam" id="PF00881">
    <property type="entry name" value="Nitroreductase"/>
    <property type="match status" value="1"/>
</dbReference>
<evidence type="ECO:0000259" key="1">
    <source>
        <dbReference type="Pfam" id="PF00881"/>
    </source>
</evidence>
<gene>
    <name evidence="2" type="ORF">HMPREF9623_01568</name>
</gene>
<dbReference type="AlphaFoldDB" id="A0AA36Y3Y9"/>
<dbReference type="GO" id="GO:0016491">
    <property type="term" value="F:oxidoreductase activity"/>
    <property type="evidence" value="ECO:0007669"/>
    <property type="project" value="InterPro"/>
</dbReference>
<protein>
    <recommendedName>
        <fullName evidence="1">Nitroreductase domain-containing protein</fullName>
    </recommendedName>
</protein>
<comment type="caution">
    <text evidence="2">The sequence shown here is derived from an EMBL/GenBank/DDBJ whole genome shotgun (WGS) entry which is preliminary data.</text>
</comment>
<dbReference type="InterPro" id="IPR000415">
    <property type="entry name" value="Nitroreductase-like"/>
</dbReference>
<dbReference type="Gene3D" id="3.40.109.10">
    <property type="entry name" value="NADH Oxidase"/>
    <property type="match status" value="1"/>
</dbReference>
<evidence type="ECO:0000313" key="2">
    <source>
        <dbReference type="EMBL" id="EHO16022.1"/>
    </source>
</evidence>
<keyword evidence="3" id="KW-1185">Reference proteome</keyword>
<dbReference type="RefSeq" id="WP_009533400.1">
    <property type="nucleotide sequence ID" value="NZ_JH590863.1"/>
</dbReference>
<name>A0AA36Y3Y9_9FIRM</name>
<proteinExistence type="predicted"/>
<dbReference type="SUPFAM" id="SSF55469">
    <property type="entry name" value="FMN-dependent nitroreductase-like"/>
    <property type="match status" value="1"/>
</dbReference>
<dbReference type="InterPro" id="IPR029479">
    <property type="entry name" value="Nitroreductase"/>
</dbReference>
<dbReference type="Proteomes" id="UP000018466">
    <property type="component" value="Unassembled WGS sequence"/>
</dbReference>
<dbReference type="InterPro" id="IPR050627">
    <property type="entry name" value="Nitroreductase/BluB"/>
</dbReference>